<organism evidence="1">
    <name type="scientific">marine sediment metagenome</name>
    <dbReference type="NCBI Taxonomy" id="412755"/>
    <lineage>
        <taxon>unclassified sequences</taxon>
        <taxon>metagenomes</taxon>
        <taxon>ecological metagenomes</taxon>
    </lineage>
</organism>
<accession>X1L7C7</accession>
<dbReference type="AlphaFoldDB" id="X1L7C7"/>
<feature type="non-terminal residue" evidence="1">
    <location>
        <position position="1"/>
    </location>
</feature>
<evidence type="ECO:0000313" key="1">
    <source>
        <dbReference type="EMBL" id="GAH98329.1"/>
    </source>
</evidence>
<dbReference type="EMBL" id="BARV01002988">
    <property type="protein sequence ID" value="GAH98329.1"/>
    <property type="molecule type" value="Genomic_DNA"/>
</dbReference>
<gene>
    <name evidence="1" type="ORF">S06H3_07383</name>
</gene>
<comment type="caution">
    <text evidence="1">The sequence shown here is derived from an EMBL/GenBank/DDBJ whole genome shotgun (WGS) entry which is preliminary data.</text>
</comment>
<sequence length="181" mass="21471">TDLWNNDNVQPNFYRINNKAVISTAEELYIAGVATAQELSTLLPRINNINSCPRLKDYINDIRLCQHNYITERIEKLLSRCEKIISQRNYEISFDVESDFEIMVDWHRKQLEILKDLDSELTAIEGSERYRIEEQEQLQEQAEPEQDITPAKLQRESWLWKLYEKTLKVIVDAVMERLLPK</sequence>
<proteinExistence type="predicted"/>
<reference evidence="1" key="1">
    <citation type="journal article" date="2014" name="Front. Microbiol.">
        <title>High frequency of phylogenetically diverse reductive dehalogenase-homologous genes in deep subseafloor sedimentary metagenomes.</title>
        <authorList>
            <person name="Kawai M."/>
            <person name="Futagami T."/>
            <person name="Toyoda A."/>
            <person name="Takaki Y."/>
            <person name="Nishi S."/>
            <person name="Hori S."/>
            <person name="Arai W."/>
            <person name="Tsubouchi T."/>
            <person name="Morono Y."/>
            <person name="Uchiyama I."/>
            <person name="Ito T."/>
            <person name="Fujiyama A."/>
            <person name="Inagaki F."/>
            <person name="Takami H."/>
        </authorList>
    </citation>
    <scope>NUCLEOTIDE SEQUENCE</scope>
    <source>
        <strain evidence="1">Expedition CK06-06</strain>
    </source>
</reference>
<protein>
    <submittedName>
        <fullName evidence="1">Uncharacterized protein</fullName>
    </submittedName>
</protein>
<name>X1L7C7_9ZZZZ</name>